<feature type="non-terminal residue" evidence="7">
    <location>
        <position position="603"/>
    </location>
</feature>
<protein>
    <submittedName>
        <fullName evidence="7">Calx-beta domain-containing protein</fullName>
    </submittedName>
</protein>
<evidence type="ECO:0000259" key="6">
    <source>
        <dbReference type="SMART" id="SM00237"/>
    </source>
</evidence>
<reference evidence="7 8" key="1">
    <citation type="submission" date="2016-10" db="EMBL/GenBank/DDBJ databases">
        <authorList>
            <person name="de Groot N.N."/>
        </authorList>
    </citation>
    <scope>NUCLEOTIDE SEQUENCE [LARGE SCALE GENOMIC DNA]</scope>
    <source>
        <strain evidence="7 8">DSM 25232</strain>
    </source>
</reference>
<dbReference type="SMART" id="SM00237">
    <property type="entry name" value="Calx_beta"/>
    <property type="match status" value="2"/>
</dbReference>
<keyword evidence="2" id="KW-0677">Repeat</keyword>
<keyword evidence="4" id="KW-0406">Ion transport</keyword>
<dbReference type="Pfam" id="PF03160">
    <property type="entry name" value="Calx-beta"/>
    <property type="match status" value="1"/>
</dbReference>
<feature type="signal peptide" evidence="5">
    <location>
        <begin position="1"/>
        <end position="26"/>
    </location>
</feature>
<evidence type="ECO:0000256" key="3">
    <source>
        <dbReference type="ARBA" id="ARBA00022837"/>
    </source>
</evidence>
<gene>
    <name evidence="7" type="ORF">SAMN04487910_2091</name>
</gene>
<dbReference type="PANTHER" id="PTHR11878:SF65">
    <property type="entry name" value="NA_CA-EXCHANGE PROTEIN, ISOFORM G"/>
    <property type="match status" value="1"/>
</dbReference>
<feature type="chain" id="PRO_5011536723" evidence="5">
    <location>
        <begin position="27"/>
        <end position="603"/>
    </location>
</feature>
<dbReference type="STRING" id="1038014.SAMN04487910_2091"/>
<dbReference type="Gene3D" id="2.60.40.2030">
    <property type="match status" value="2"/>
</dbReference>
<proteinExistence type="predicted"/>
<dbReference type="InterPro" id="IPR038081">
    <property type="entry name" value="CalX-like_sf"/>
</dbReference>
<feature type="domain" description="Calx-beta" evidence="6">
    <location>
        <begin position="453"/>
        <end position="553"/>
    </location>
</feature>
<dbReference type="RefSeq" id="WP_091408049.1">
    <property type="nucleotide sequence ID" value="NZ_FOAB01000003.1"/>
</dbReference>
<evidence type="ECO:0000256" key="2">
    <source>
        <dbReference type="ARBA" id="ARBA00022737"/>
    </source>
</evidence>
<organism evidence="7 8">
    <name type="scientific">Aquimarina amphilecti</name>
    <dbReference type="NCBI Taxonomy" id="1038014"/>
    <lineage>
        <taxon>Bacteria</taxon>
        <taxon>Pseudomonadati</taxon>
        <taxon>Bacteroidota</taxon>
        <taxon>Flavobacteriia</taxon>
        <taxon>Flavobacteriales</taxon>
        <taxon>Flavobacteriaceae</taxon>
        <taxon>Aquimarina</taxon>
    </lineage>
</organism>
<name>A0A1H7NH96_AQUAM</name>
<evidence type="ECO:0000256" key="5">
    <source>
        <dbReference type="SAM" id="SignalP"/>
    </source>
</evidence>
<dbReference type="GO" id="GO:0007154">
    <property type="term" value="P:cell communication"/>
    <property type="evidence" value="ECO:0007669"/>
    <property type="project" value="InterPro"/>
</dbReference>
<evidence type="ECO:0000256" key="4">
    <source>
        <dbReference type="ARBA" id="ARBA00023065"/>
    </source>
</evidence>
<dbReference type="Proteomes" id="UP000198521">
    <property type="component" value="Unassembled WGS sequence"/>
</dbReference>
<keyword evidence="3" id="KW-0106">Calcium</keyword>
<dbReference type="PANTHER" id="PTHR11878">
    <property type="entry name" value="SODIUM/CALCIUM EXCHANGER"/>
    <property type="match status" value="1"/>
</dbReference>
<dbReference type="EMBL" id="FOAB01000003">
    <property type="protein sequence ID" value="SEL22912.1"/>
    <property type="molecule type" value="Genomic_DNA"/>
</dbReference>
<dbReference type="GO" id="GO:0030001">
    <property type="term" value="P:metal ion transport"/>
    <property type="evidence" value="ECO:0007669"/>
    <property type="project" value="TreeGrafter"/>
</dbReference>
<keyword evidence="8" id="KW-1185">Reference proteome</keyword>
<sequence>MKLFNFKTITLFFFIQFFLSSIYAQVQDGIIDDPGDIAFVAFHDNDDGFSFLFLDDCPAGTEIRFTDEGWNGSAFNSTTAEGEVLWINDTGNTIAAGIVIDITDADDNTAGIQASLGTATEDDLGFTTGVSNEQIYAITGTRAMPGIFLAFVGDTDDGATPASLAGTGLVAGSTALIILDNEGYYTGSLNCNGTIGECSTMINDINNWTLGSFNFPTDVPNTFAGSVFSSNTAPTATSFTASPGPVENAVYTFATANFGYNDTDSDPLNNLLIEIVPTAGTLYVDANNSDTFDGGEELTNGSTVSLANLNAGNLQYIQNGSTNTSFQFEVNDGTENSTGNYVATLNVTALSSITVNDPTVSEGDAGTATLQYTVSLDQAASGTITVDVATSNGTATAGSDYTALGTTTVTFNAGETNKTVDVTVSGDTTLEVDETINLNLTNATGTSTITDATGVGTITNDDSATVTIADVSVNENDGTATITLTLDNAVDGGFDVDLSTADGTATTADGDYTAVTSATETFAGTASETQTFTITLGGDTKVEADETVSISMSGLSPATVASGDIDITDGATLTINNDDQATVTIADVSGNENDGAITVTVTL</sequence>
<dbReference type="SUPFAM" id="SSF141072">
    <property type="entry name" value="CalX-like"/>
    <property type="match status" value="2"/>
</dbReference>
<dbReference type="InterPro" id="IPR003644">
    <property type="entry name" value="Calx_beta"/>
</dbReference>
<evidence type="ECO:0000313" key="7">
    <source>
        <dbReference type="EMBL" id="SEL22912.1"/>
    </source>
</evidence>
<keyword evidence="1 5" id="KW-0732">Signal</keyword>
<dbReference type="AlphaFoldDB" id="A0A1H7NH96"/>
<feature type="domain" description="Calx-beta" evidence="6">
    <location>
        <begin position="345"/>
        <end position="441"/>
    </location>
</feature>
<keyword evidence="4" id="KW-0813">Transport</keyword>
<dbReference type="GO" id="GO:0016020">
    <property type="term" value="C:membrane"/>
    <property type="evidence" value="ECO:0007669"/>
    <property type="project" value="InterPro"/>
</dbReference>
<accession>A0A1H7NH96</accession>
<evidence type="ECO:0000313" key="8">
    <source>
        <dbReference type="Proteomes" id="UP000198521"/>
    </source>
</evidence>
<evidence type="ECO:0000256" key="1">
    <source>
        <dbReference type="ARBA" id="ARBA00022729"/>
    </source>
</evidence>
<dbReference type="InterPro" id="IPR051171">
    <property type="entry name" value="CaCA"/>
</dbReference>